<evidence type="ECO:0000256" key="7">
    <source>
        <dbReference type="ARBA" id="ARBA00023121"/>
    </source>
</evidence>
<dbReference type="GO" id="GO:0042562">
    <property type="term" value="F:hormone binding"/>
    <property type="evidence" value="ECO:0007669"/>
    <property type="project" value="UniProtKB-ARBA"/>
</dbReference>
<dbReference type="SUPFAM" id="SSF48508">
    <property type="entry name" value="Nuclear receptor ligand-binding domain"/>
    <property type="match status" value="1"/>
</dbReference>
<dbReference type="Gene3D" id="1.10.565.10">
    <property type="entry name" value="Retinoid X Receptor"/>
    <property type="match status" value="1"/>
</dbReference>
<dbReference type="GO" id="GO:0043565">
    <property type="term" value="F:sequence-specific DNA binding"/>
    <property type="evidence" value="ECO:0007669"/>
    <property type="project" value="InterPro"/>
</dbReference>
<dbReference type="Pfam" id="PF00105">
    <property type="entry name" value="zf-C4"/>
    <property type="match status" value="1"/>
</dbReference>
<keyword evidence="8 12" id="KW-0238">DNA-binding</keyword>
<dbReference type="Ensembl" id="ENSSPAT00000024630.1">
    <property type="protein sequence ID" value="ENSSPAP00000024230.1"/>
    <property type="gene ID" value="ENSSPAG00000017363.1"/>
</dbReference>
<feature type="domain" description="NR LBD" evidence="15">
    <location>
        <begin position="171"/>
        <end position="394"/>
    </location>
</feature>
<feature type="domain" description="Nuclear receptor" evidence="14">
    <location>
        <begin position="78"/>
        <end position="153"/>
    </location>
</feature>
<dbReference type="Pfam" id="PF00104">
    <property type="entry name" value="Hormone_recep"/>
    <property type="match status" value="1"/>
</dbReference>
<evidence type="ECO:0000256" key="6">
    <source>
        <dbReference type="ARBA" id="ARBA00023015"/>
    </source>
</evidence>
<dbReference type="GO" id="GO:0003700">
    <property type="term" value="F:DNA-binding transcription factor activity"/>
    <property type="evidence" value="ECO:0007669"/>
    <property type="project" value="InterPro"/>
</dbReference>
<evidence type="ECO:0000259" key="14">
    <source>
        <dbReference type="PROSITE" id="PS51030"/>
    </source>
</evidence>
<dbReference type="InterPro" id="IPR001628">
    <property type="entry name" value="Znf_hrmn_rcpt"/>
</dbReference>
<evidence type="ECO:0000256" key="10">
    <source>
        <dbReference type="ARBA" id="ARBA00023170"/>
    </source>
</evidence>
<dbReference type="GeneTree" id="ENSGT00940000167036"/>
<dbReference type="PROSITE" id="PS51843">
    <property type="entry name" value="NR_LBD"/>
    <property type="match status" value="1"/>
</dbReference>
<keyword evidence="6 12" id="KW-0805">Transcription regulation</keyword>
<evidence type="ECO:0000256" key="3">
    <source>
        <dbReference type="ARBA" id="ARBA00022723"/>
    </source>
</evidence>
<evidence type="ECO:0000256" key="13">
    <source>
        <dbReference type="SAM" id="MobiDB-lite"/>
    </source>
</evidence>
<evidence type="ECO:0000256" key="12">
    <source>
        <dbReference type="RuleBase" id="RU004334"/>
    </source>
</evidence>
<evidence type="ECO:0000256" key="9">
    <source>
        <dbReference type="ARBA" id="ARBA00023163"/>
    </source>
</evidence>
<protein>
    <submittedName>
        <fullName evidence="16">Estrogen-related receptor gamma-like</fullName>
    </submittedName>
</protein>
<keyword evidence="2" id="KW-0754">Steroid-binding</keyword>
<keyword evidence="10 12" id="KW-0675">Receptor</keyword>
<dbReference type="GO" id="GO:0005496">
    <property type="term" value="F:steroid binding"/>
    <property type="evidence" value="ECO:0007669"/>
    <property type="project" value="UniProtKB-KW"/>
</dbReference>
<dbReference type="InterPro" id="IPR050200">
    <property type="entry name" value="Nuclear_hormone_rcpt_NR3"/>
</dbReference>
<dbReference type="SUPFAM" id="SSF57716">
    <property type="entry name" value="Glucocorticoid receptor-like (DNA-binding domain)"/>
    <property type="match status" value="1"/>
</dbReference>
<dbReference type="GO" id="GO:0033993">
    <property type="term" value="P:response to lipid"/>
    <property type="evidence" value="ECO:0007669"/>
    <property type="project" value="UniProtKB-ARBA"/>
</dbReference>
<dbReference type="PRINTS" id="PR00398">
    <property type="entry name" value="STRDHORMONER"/>
</dbReference>
<sequence>MRLGLRPPSPSAPASRWTPRHPSSCPARPPRPPRPPTASSVELQNPTLRPGPAAAAPAPRHRRRRGDYLTPMAAVGPKRLCLVCGDFASGYHYGVASCEACKAFFKRTIQGNIEYSCPVMNECEITKRRRKACQACRFQKCLQAGMMREGTSVRQKNSHEPLQQGLGLTPAGPLVISHLLLTEPAPLAANQDDSTNDGSLRTLLTLCDLLNRELLVLIGWAKQIPGFSGLSLVDQMSLLQSGWMEALLVGVAWRSQGAPGEELVFAGNLRLDESQCRAAGLADVYEALRHLTARYEAMKLSPEEVVTLKAMALANSDVDPVDCPDSLQRFQDGLHEALQDLEATRREQNRAGRLLMSLPLLRQTADRAVQNLLRLHRSRRVPLHKLLLEMLDAKA</sequence>
<name>A0A3B5ATP2_9TELE</name>
<evidence type="ECO:0000256" key="4">
    <source>
        <dbReference type="ARBA" id="ARBA00022771"/>
    </source>
</evidence>
<evidence type="ECO:0000256" key="11">
    <source>
        <dbReference type="ARBA" id="ARBA00023242"/>
    </source>
</evidence>
<reference evidence="16" key="1">
    <citation type="submission" date="2023-09" db="UniProtKB">
        <authorList>
            <consortium name="Ensembl"/>
        </authorList>
    </citation>
    <scope>IDENTIFICATION</scope>
</reference>
<organism evidence="16">
    <name type="scientific">Stegastes partitus</name>
    <name type="common">bicolor damselfish</name>
    <dbReference type="NCBI Taxonomy" id="144197"/>
    <lineage>
        <taxon>Eukaryota</taxon>
        <taxon>Metazoa</taxon>
        <taxon>Chordata</taxon>
        <taxon>Craniata</taxon>
        <taxon>Vertebrata</taxon>
        <taxon>Euteleostomi</taxon>
        <taxon>Actinopterygii</taxon>
        <taxon>Neopterygii</taxon>
        <taxon>Teleostei</taxon>
        <taxon>Neoteleostei</taxon>
        <taxon>Acanthomorphata</taxon>
        <taxon>Ovalentaria</taxon>
        <taxon>Pomacentridae</taxon>
        <taxon>Stegastes</taxon>
    </lineage>
</organism>
<accession>A0A3B5ATP2</accession>
<dbReference type="InterPro" id="IPR001723">
    <property type="entry name" value="Nuclear_hrmn_rcpt"/>
</dbReference>
<dbReference type="InterPro" id="IPR035500">
    <property type="entry name" value="NHR-like_dom_sf"/>
</dbReference>
<dbReference type="InterPro" id="IPR013088">
    <property type="entry name" value="Znf_NHR/GATA"/>
</dbReference>
<evidence type="ECO:0000256" key="1">
    <source>
        <dbReference type="ARBA" id="ARBA00005413"/>
    </source>
</evidence>
<dbReference type="PANTHER" id="PTHR48092">
    <property type="entry name" value="KNIRPS-RELATED PROTEIN-RELATED"/>
    <property type="match status" value="1"/>
</dbReference>
<evidence type="ECO:0000313" key="16">
    <source>
        <dbReference type="Ensembl" id="ENSSPAP00000024230.1"/>
    </source>
</evidence>
<evidence type="ECO:0000256" key="8">
    <source>
        <dbReference type="ARBA" id="ARBA00023125"/>
    </source>
</evidence>
<keyword evidence="5 12" id="KW-0862">Zinc</keyword>
<dbReference type="GO" id="GO:0008270">
    <property type="term" value="F:zinc ion binding"/>
    <property type="evidence" value="ECO:0007669"/>
    <property type="project" value="UniProtKB-KW"/>
</dbReference>
<dbReference type="Gene3D" id="3.30.50.10">
    <property type="entry name" value="Erythroid Transcription Factor GATA-1, subunit A"/>
    <property type="match status" value="1"/>
</dbReference>
<feature type="region of interest" description="Disordered" evidence="13">
    <location>
        <begin position="1"/>
        <end position="64"/>
    </location>
</feature>
<keyword evidence="3 12" id="KW-0479">Metal-binding</keyword>
<dbReference type="FunFam" id="3.30.50.10:FF:000139">
    <property type="entry name" value="Estrogen receptor beta a variant b"/>
    <property type="match status" value="1"/>
</dbReference>
<dbReference type="InterPro" id="IPR000536">
    <property type="entry name" value="Nucl_hrmn_rcpt_lig-bd"/>
</dbReference>
<proteinExistence type="inferred from homology"/>
<feature type="compositionally biased region" description="Pro residues" evidence="13">
    <location>
        <begin position="27"/>
        <end position="36"/>
    </location>
</feature>
<keyword evidence="9 12" id="KW-0804">Transcription</keyword>
<comment type="subcellular location">
    <subcellularLocation>
        <location evidence="12">Nucleus</location>
    </subcellularLocation>
</comment>
<dbReference type="SMART" id="SM00399">
    <property type="entry name" value="ZnF_C4"/>
    <property type="match status" value="1"/>
</dbReference>
<evidence type="ECO:0000256" key="5">
    <source>
        <dbReference type="ARBA" id="ARBA00022833"/>
    </source>
</evidence>
<evidence type="ECO:0000259" key="15">
    <source>
        <dbReference type="PROSITE" id="PS51843"/>
    </source>
</evidence>
<dbReference type="PROSITE" id="PS51030">
    <property type="entry name" value="NUCLEAR_REC_DBD_2"/>
    <property type="match status" value="1"/>
</dbReference>
<dbReference type="PRINTS" id="PR00047">
    <property type="entry name" value="STROIDFINGER"/>
</dbReference>
<keyword evidence="4 12" id="KW-0863">Zinc-finger</keyword>
<dbReference type="AlphaFoldDB" id="A0A3B5ATP2"/>
<keyword evidence="11 12" id="KW-0539">Nucleus</keyword>
<feature type="compositionally biased region" description="Low complexity" evidence="13">
    <location>
        <begin position="12"/>
        <end position="26"/>
    </location>
</feature>
<dbReference type="PROSITE" id="PS00031">
    <property type="entry name" value="NUCLEAR_REC_DBD_1"/>
    <property type="match status" value="1"/>
</dbReference>
<comment type="similarity">
    <text evidence="1">Belongs to the nuclear hormone receptor family. NR3 subfamily.</text>
</comment>
<keyword evidence="7" id="KW-0446">Lipid-binding</keyword>
<evidence type="ECO:0000256" key="2">
    <source>
        <dbReference type="ARBA" id="ARBA00022665"/>
    </source>
</evidence>
<dbReference type="GO" id="GO:0005634">
    <property type="term" value="C:nucleus"/>
    <property type="evidence" value="ECO:0007669"/>
    <property type="project" value="UniProtKB-SubCell"/>
</dbReference>
<dbReference type="SMART" id="SM00430">
    <property type="entry name" value="HOLI"/>
    <property type="match status" value="1"/>
</dbReference>